<dbReference type="PROSITE" id="PS00194">
    <property type="entry name" value="THIOREDOXIN_1"/>
    <property type="match status" value="1"/>
</dbReference>
<proteinExistence type="predicted"/>
<dbReference type="PROSITE" id="PS51352">
    <property type="entry name" value="THIOREDOXIN_2"/>
    <property type="match status" value="1"/>
</dbReference>
<dbReference type="PANTHER" id="PTHR42852">
    <property type="entry name" value="THIOL:DISULFIDE INTERCHANGE PROTEIN DSBE"/>
    <property type="match status" value="1"/>
</dbReference>
<feature type="domain" description="Thioredoxin" evidence="3">
    <location>
        <begin position="64"/>
        <end position="201"/>
    </location>
</feature>
<dbReference type="InterPro" id="IPR013766">
    <property type="entry name" value="Thioredoxin_domain"/>
</dbReference>
<dbReference type="PANTHER" id="PTHR42852:SF13">
    <property type="entry name" value="PROTEIN DIPZ"/>
    <property type="match status" value="1"/>
</dbReference>
<evidence type="ECO:0000313" key="5">
    <source>
        <dbReference type="Proteomes" id="UP000199516"/>
    </source>
</evidence>
<dbReference type="OrthoDB" id="25753at2"/>
<evidence type="ECO:0000256" key="1">
    <source>
        <dbReference type="ARBA" id="ARBA00023157"/>
    </source>
</evidence>
<dbReference type="InterPro" id="IPR000866">
    <property type="entry name" value="AhpC/TSA"/>
</dbReference>
<evidence type="ECO:0000313" key="4">
    <source>
        <dbReference type="EMBL" id="SFE87082.1"/>
    </source>
</evidence>
<evidence type="ECO:0000259" key="3">
    <source>
        <dbReference type="PROSITE" id="PS51352"/>
    </source>
</evidence>
<dbReference type="Proteomes" id="UP000199516">
    <property type="component" value="Unassembled WGS sequence"/>
</dbReference>
<protein>
    <submittedName>
        <fullName evidence="4">Peroxiredoxin</fullName>
    </submittedName>
</protein>
<dbReference type="Pfam" id="PF00578">
    <property type="entry name" value="AhpC-TSA"/>
    <property type="match status" value="1"/>
</dbReference>
<dbReference type="CDD" id="cd02966">
    <property type="entry name" value="TlpA_like_family"/>
    <property type="match status" value="1"/>
</dbReference>
<dbReference type="SUPFAM" id="SSF52833">
    <property type="entry name" value="Thioredoxin-like"/>
    <property type="match status" value="1"/>
</dbReference>
<dbReference type="GO" id="GO:0016491">
    <property type="term" value="F:oxidoreductase activity"/>
    <property type="evidence" value="ECO:0007669"/>
    <property type="project" value="InterPro"/>
</dbReference>
<dbReference type="AlphaFoldDB" id="A0A1I2E2D2"/>
<sequence>MRTWIIGIIVVVMLGWAFYEAFDTNDQTGGAESNSQESSNGSESANEFELEESEAPVSEKGDWIQTGEKAPDFTLTTLAGDEVTLSEYEGEKVLINFWATWCPPCRAEMPDMQDFYEEHDANILAVNLTETEGGLNSVEAFVDEFDLTFPIVLDKKVEAANDFGVQPIPTSFFIDRKGIVQSISVGPMTYDYMVEEWESLN</sequence>
<dbReference type="GO" id="GO:0016209">
    <property type="term" value="F:antioxidant activity"/>
    <property type="evidence" value="ECO:0007669"/>
    <property type="project" value="InterPro"/>
</dbReference>
<keyword evidence="5" id="KW-1185">Reference proteome</keyword>
<dbReference type="EMBL" id="FONT01000005">
    <property type="protein sequence ID" value="SFE87082.1"/>
    <property type="molecule type" value="Genomic_DNA"/>
</dbReference>
<dbReference type="RefSeq" id="WP_091661957.1">
    <property type="nucleotide sequence ID" value="NZ_FONT01000005.1"/>
</dbReference>
<keyword evidence="1" id="KW-1015">Disulfide bond</keyword>
<gene>
    <name evidence="4" type="ORF">SAMN05192532_10562</name>
</gene>
<organism evidence="4 5">
    <name type="scientific">Alteribacillus iranensis</name>
    <dbReference type="NCBI Taxonomy" id="930128"/>
    <lineage>
        <taxon>Bacteria</taxon>
        <taxon>Bacillati</taxon>
        <taxon>Bacillota</taxon>
        <taxon>Bacilli</taxon>
        <taxon>Bacillales</taxon>
        <taxon>Bacillaceae</taxon>
        <taxon>Alteribacillus</taxon>
    </lineage>
</organism>
<dbReference type="InterPro" id="IPR036249">
    <property type="entry name" value="Thioredoxin-like_sf"/>
</dbReference>
<reference evidence="4 5" key="1">
    <citation type="submission" date="2016-10" db="EMBL/GenBank/DDBJ databases">
        <authorList>
            <person name="de Groot N.N."/>
        </authorList>
    </citation>
    <scope>NUCLEOTIDE SEQUENCE [LARGE SCALE GENOMIC DNA]</scope>
    <source>
        <strain evidence="4 5">DSM 23995</strain>
    </source>
</reference>
<dbReference type="STRING" id="930128.SAMN05192532_10562"/>
<evidence type="ECO:0000256" key="2">
    <source>
        <dbReference type="SAM" id="MobiDB-lite"/>
    </source>
</evidence>
<feature type="compositionally biased region" description="Low complexity" evidence="2">
    <location>
        <begin position="29"/>
        <end position="45"/>
    </location>
</feature>
<name>A0A1I2E2D2_9BACI</name>
<dbReference type="InterPro" id="IPR017937">
    <property type="entry name" value="Thioredoxin_CS"/>
</dbReference>
<feature type="region of interest" description="Disordered" evidence="2">
    <location>
        <begin position="28"/>
        <end position="60"/>
    </location>
</feature>
<dbReference type="Gene3D" id="3.40.30.10">
    <property type="entry name" value="Glutaredoxin"/>
    <property type="match status" value="1"/>
</dbReference>
<dbReference type="InterPro" id="IPR050553">
    <property type="entry name" value="Thioredoxin_ResA/DsbE_sf"/>
</dbReference>
<accession>A0A1I2E2D2</accession>